<sequence length="538" mass="56794">MSRSTLVLPLAVAACFAETWADGSARFPAETDTDAGTSAATSSGASEAPGDSFQTVTSDTPTGSSGPSETATTFEGPANEPPEIVSFTVEPDTLHEAGTAEAHAVVSADVVSLELHVDGQPVWSGPPAEFAWSFAATSKAASEGTYTLELVVRDREGLTASATAMLWVTLPETGAEKCVFTEDVLASRLTATVYADDALIVVGSLSNPSREATVWRLDPDSCQPQAGYPWKLSQWSALKVQGTSEAVGLAIDGEGRMAIAANIGEGLVRQPYLAVLSPEGALEWEHLGPMGQTYSGITAAPDRFFVVGEQLQIVDGKAPRDGLVESFDAEGKKVWWDILAAPLPGDNFPGDPKTLDEHPRAVTWQEESQTLLLVGERLVSEDIVFNWTRAFSARYTGNGALVGAWTSSGLDGDEDGLLAIADCGGFPLAAGWVGSGPNSRSPATRWLDPLGNGDKRRLDNLLHASMQAVACDREQKVAGVATTIDSTYVVGFKGSDDPFLFKHLFPQATLTAVDCDSRGFCATAGLLGNHAWVRVHHP</sequence>
<evidence type="ECO:0000256" key="1">
    <source>
        <dbReference type="SAM" id="MobiDB-lite"/>
    </source>
</evidence>
<feature type="region of interest" description="Disordered" evidence="1">
    <location>
        <begin position="27"/>
        <end position="83"/>
    </location>
</feature>
<evidence type="ECO:0000313" key="4">
    <source>
        <dbReference type="Proteomes" id="UP000199400"/>
    </source>
</evidence>
<evidence type="ECO:0000313" key="3">
    <source>
        <dbReference type="EMBL" id="SFD78288.1"/>
    </source>
</evidence>
<evidence type="ECO:0000256" key="2">
    <source>
        <dbReference type="SAM" id="SignalP"/>
    </source>
</evidence>
<proteinExistence type="predicted"/>
<accession>A0A1I1V8H8</accession>
<keyword evidence="4" id="KW-1185">Reference proteome</keyword>
<dbReference type="AlphaFoldDB" id="A0A1I1V8H8"/>
<feature type="compositionally biased region" description="Low complexity" evidence="1">
    <location>
        <begin position="34"/>
        <end position="48"/>
    </location>
</feature>
<dbReference type="RefSeq" id="WP_143140320.1">
    <property type="nucleotide sequence ID" value="NZ_FOMX01000004.1"/>
</dbReference>
<organism evidence="3 4">
    <name type="scientific">Nannocystis exedens</name>
    <dbReference type="NCBI Taxonomy" id="54"/>
    <lineage>
        <taxon>Bacteria</taxon>
        <taxon>Pseudomonadati</taxon>
        <taxon>Myxococcota</taxon>
        <taxon>Polyangia</taxon>
        <taxon>Nannocystales</taxon>
        <taxon>Nannocystaceae</taxon>
        <taxon>Nannocystis</taxon>
    </lineage>
</organism>
<reference evidence="4" key="1">
    <citation type="submission" date="2016-10" db="EMBL/GenBank/DDBJ databases">
        <authorList>
            <person name="Varghese N."/>
            <person name="Submissions S."/>
        </authorList>
    </citation>
    <scope>NUCLEOTIDE SEQUENCE [LARGE SCALE GENOMIC DNA]</scope>
    <source>
        <strain evidence="4">ATCC 25963</strain>
    </source>
</reference>
<dbReference type="PROSITE" id="PS51257">
    <property type="entry name" value="PROKAR_LIPOPROTEIN"/>
    <property type="match status" value="1"/>
</dbReference>
<feature type="signal peptide" evidence="2">
    <location>
        <begin position="1"/>
        <end position="21"/>
    </location>
</feature>
<dbReference type="SUPFAM" id="SSF101898">
    <property type="entry name" value="NHL repeat"/>
    <property type="match status" value="1"/>
</dbReference>
<protein>
    <submittedName>
        <fullName evidence="3">Uncharacterized protein</fullName>
    </submittedName>
</protein>
<keyword evidence="2" id="KW-0732">Signal</keyword>
<feature type="compositionally biased region" description="Low complexity" evidence="1">
    <location>
        <begin position="55"/>
        <end position="73"/>
    </location>
</feature>
<dbReference type="Proteomes" id="UP000199400">
    <property type="component" value="Unassembled WGS sequence"/>
</dbReference>
<dbReference type="EMBL" id="FOMX01000004">
    <property type="protein sequence ID" value="SFD78288.1"/>
    <property type="molecule type" value="Genomic_DNA"/>
</dbReference>
<gene>
    <name evidence="3" type="ORF">SAMN02745121_01567</name>
</gene>
<dbReference type="STRING" id="54.SAMN02745121_01567"/>
<name>A0A1I1V8H8_9BACT</name>
<feature type="chain" id="PRO_5011452698" evidence="2">
    <location>
        <begin position="22"/>
        <end position="538"/>
    </location>
</feature>